<comment type="function">
    <text evidence="13">Key component of the F(0) channel; it plays a direct role in translocation across the membrane. A homomeric c-ring of between 10-14 subunits forms the central stalk rotor element with the F(1) delta and epsilon subunits.</text>
</comment>
<dbReference type="Gene3D" id="1.20.20.10">
    <property type="entry name" value="F1F0 ATP synthase subunit C"/>
    <property type="match status" value="1"/>
</dbReference>
<evidence type="ECO:0000313" key="16">
    <source>
        <dbReference type="EMBL" id="QDU28711.1"/>
    </source>
</evidence>
<keyword evidence="13" id="KW-1003">Cell membrane</keyword>
<accession>A0A517YES8</accession>
<reference evidence="16 17" key="1">
    <citation type="submission" date="2019-02" db="EMBL/GenBank/DDBJ databases">
        <title>Deep-cultivation of Planctomycetes and their phenomic and genomic characterization uncovers novel biology.</title>
        <authorList>
            <person name="Wiegand S."/>
            <person name="Jogler M."/>
            <person name="Boedeker C."/>
            <person name="Pinto D."/>
            <person name="Vollmers J."/>
            <person name="Rivas-Marin E."/>
            <person name="Kohn T."/>
            <person name="Peeters S.H."/>
            <person name="Heuer A."/>
            <person name="Rast P."/>
            <person name="Oberbeckmann S."/>
            <person name="Bunk B."/>
            <person name="Jeske O."/>
            <person name="Meyerdierks A."/>
            <person name="Storesund J.E."/>
            <person name="Kallscheuer N."/>
            <person name="Luecker S."/>
            <person name="Lage O.M."/>
            <person name="Pohl T."/>
            <person name="Merkel B.J."/>
            <person name="Hornburger P."/>
            <person name="Mueller R.-W."/>
            <person name="Bruemmer F."/>
            <person name="Labrenz M."/>
            <person name="Spormann A.M."/>
            <person name="Op den Camp H."/>
            <person name="Overmann J."/>
            <person name="Amann R."/>
            <person name="Jetten M.S.M."/>
            <person name="Mascher T."/>
            <person name="Medema M.H."/>
            <person name="Devos D.P."/>
            <person name="Kaster A.-K."/>
            <person name="Ovreas L."/>
            <person name="Rohde M."/>
            <person name="Galperin M.Y."/>
            <person name="Jogler C."/>
        </authorList>
    </citation>
    <scope>NUCLEOTIDE SEQUENCE [LARGE SCALE GENOMIC DNA]</scope>
    <source>
        <strain evidence="16 17">ETA_A8</strain>
    </source>
</reference>
<protein>
    <recommendedName>
        <fullName evidence="13">ATP synthase subunit c</fullName>
    </recommendedName>
    <alternativeName>
        <fullName evidence="13">ATP synthase F(0) sector subunit c</fullName>
    </alternativeName>
    <alternativeName>
        <fullName evidence="13">F-type ATPase subunit c</fullName>
        <shortName evidence="13">F-ATPase subunit c</shortName>
    </alternativeName>
    <alternativeName>
        <fullName evidence="13">Lipid-binding protein</fullName>
    </alternativeName>
</protein>
<evidence type="ECO:0000256" key="5">
    <source>
        <dbReference type="ARBA" id="ARBA00022692"/>
    </source>
</evidence>
<gene>
    <name evidence="13 16" type="primary">atpE</name>
    <name evidence="16" type="ORF">ETAA8_38160</name>
</gene>
<keyword evidence="6 13" id="KW-0375">Hydrogen ion transport</keyword>
<feature type="signal peptide" evidence="14">
    <location>
        <begin position="1"/>
        <end position="23"/>
    </location>
</feature>
<dbReference type="SUPFAM" id="SSF81333">
    <property type="entry name" value="F1F0 ATP synthase subunit C"/>
    <property type="match status" value="1"/>
</dbReference>
<dbReference type="KEGG" id="aagg:ETAA8_38160"/>
<feature type="transmembrane region" description="Helical" evidence="13">
    <location>
        <begin position="76"/>
        <end position="100"/>
    </location>
</feature>
<dbReference type="CDD" id="cd18121">
    <property type="entry name" value="ATP-synt_Fo_c"/>
    <property type="match status" value="1"/>
</dbReference>
<comment type="caution">
    <text evidence="13">Lacks conserved residue(s) required for the propagation of feature annotation.</text>
</comment>
<evidence type="ECO:0000256" key="13">
    <source>
        <dbReference type="HAMAP-Rule" id="MF_01396"/>
    </source>
</evidence>
<feature type="chain" id="PRO_5021883945" description="ATP synthase subunit c" evidence="14">
    <location>
        <begin position="24"/>
        <end position="102"/>
    </location>
</feature>
<dbReference type="GO" id="GO:0046933">
    <property type="term" value="F:proton-transporting ATP synthase activity, rotational mechanism"/>
    <property type="evidence" value="ECO:0007669"/>
    <property type="project" value="UniProtKB-UniRule"/>
</dbReference>
<dbReference type="EMBL" id="CP036274">
    <property type="protein sequence ID" value="QDU28711.1"/>
    <property type="molecule type" value="Genomic_DNA"/>
</dbReference>
<dbReference type="PROSITE" id="PS00605">
    <property type="entry name" value="ATPASE_C"/>
    <property type="match status" value="1"/>
</dbReference>
<dbReference type="GO" id="GO:0033177">
    <property type="term" value="C:proton-transporting two-sector ATPase complex, proton-transporting domain"/>
    <property type="evidence" value="ECO:0007669"/>
    <property type="project" value="InterPro"/>
</dbReference>
<dbReference type="InterPro" id="IPR020537">
    <property type="entry name" value="ATP_synth_F0_csu_DDCD_BS"/>
</dbReference>
<evidence type="ECO:0000256" key="6">
    <source>
        <dbReference type="ARBA" id="ARBA00022781"/>
    </source>
</evidence>
<keyword evidence="7 13" id="KW-1133">Transmembrane helix</keyword>
<feature type="domain" description="V-ATPase proteolipid subunit C-like" evidence="15">
    <location>
        <begin position="44"/>
        <end position="100"/>
    </location>
</feature>
<evidence type="ECO:0000259" key="15">
    <source>
        <dbReference type="Pfam" id="PF00137"/>
    </source>
</evidence>
<keyword evidence="3 13" id="KW-0813">Transport</keyword>
<keyword evidence="8 13" id="KW-0406">Ion transport</keyword>
<dbReference type="Proteomes" id="UP000315017">
    <property type="component" value="Chromosome"/>
</dbReference>
<evidence type="ECO:0000256" key="1">
    <source>
        <dbReference type="ARBA" id="ARBA00004141"/>
    </source>
</evidence>
<dbReference type="NCBIfam" id="TIGR01260">
    <property type="entry name" value="ATP_synt_c"/>
    <property type="match status" value="1"/>
</dbReference>
<evidence type="ECO:0000256" key="14">
    <source>
        <dbReference type="SAM" id="SignalP"/>
    </source>
</evidence>
<dbReference type="GO" id="GO:0008289">
    <property type="term" value="F:lipid binding"/>
    <property type="evidence" value="ECO:0007669"/>
    <property type="project" value="UniProtKB-KW"/>
</dbReference>
<feature type="site" description="Reversibly protonated during proton transport" evidence="13">
    <location>
        <position position="88"/>
    </location>
</feature>
<proteinExistence type="inferred from homology"/>
<evidence type="ECO:0000256" key="2">
    <source>
        <dbReference type="ARBA" id="ARBA00006704"/>
    </source>
</evidence>
<evidence type="ECO:0000256" key="11">
    <source>
        <dbReference type="ARBA" id="ARBA00023310"/>
    </source>
</evidence>
<dbReference type="GO" id="GO:0005886">
    <property type="term" value="C:plasma membrane"/>
    <property type="evidence" value="ECO:0007669"/>
    <property type="project" value="UniProtKB-SubCell"/>
</dbReference>
<evidence type="ECO:0000313" key="17">
    <source>
        <dbReference type="Proteomes" id="UP000315017"/>
    </source>
</evidence>
<evidence type="ECO:0000256" key="8">
    <source>
        <dbReference type="ARBA" id="ARBA00023065"/>
    </source>
</evidence>
<dbReference type="RefSeq" id="WP_391484793.1">
    <property type="nucleotide sequence ID" value="NZ_CP036274.1"/>
</dbReference>
<dbReference type="GO" id="GO:0045259">
    <property type="term" value="C:proton-transporting ATP synthase complex"/>
    <property type="evidence" value="ECO:0007669"/>
    <property type="project" value="UniProtKB-KW"/>
</dbReference>
<keyword evidence="11 13" id="KW-0066">ATP synthesis</keyword>
<keyword evidence="10 13" id="KW-0472">Membrane</keyword>
<comment type="function">
    <text evidence="12 13">F(1)F(0) ATP synthase produces ATP from ADP in the presence of a proton or sodium gradient. F-type ATPases consist of two structural domains, F(1) containing the extramembraneous catalytic core and F(0) containing the membrane proton channel, linked together by a central stalk and a peripheral stalk. During catalysis, ATP synthesis in the catalytic domain of F(1) is coupled via a rotary mechanism of the central stalk subunits to proton translocation.</text>
</comment>
<keyword evidence="4 13" id="KW-0138">CF(0)</keyword>
<name>A0A517YES8_9BACT</name>
<keyword evidence="5 13" id="KW-0812">Transmembrane</keyword>
<dbReference type="InterPro" id="IPR000454">
    <property type="entry name" value="ATP_synth_F0_csu"/>
</dbReference>
<evidence type="ECO:0000256" key="4">
    <source>
        <dbReference type="ARBA" id="ARBA00022547"/>
    </source>
</evidence>
<organism evidence="16 17">
    <name type="scientific">Anatilimnocola aggregata</name>
    <dbReference type="NCBI Taxonomy" id="2528021"/>
    <lineage>
        <taxon>Bacteria</taxon>
        <taxon>Pseudomonadati</taxon>
        <taxon>Planctomycetota</taxon>
        <taxon>Planctomycetia</taxon>
        <taxon>Pirellulales</taxon>
        <taxon>Pirellulaceae</taxon>
        <taxon>Anatilimnocola</taxon>
    </lineage>
</organism>
<evidence type="ECO:0000256" key="12">
    <source>
        <dbReference type="ARBA" id="ARBA00025198"/>
    </source>
</evidence>
<dbReference type="HAMAP" id="MF_01396">
    <property type="entry name" value="ATP_synth_c_bact"/>
    <property type="match status" value="1"/>
</dbReference>
<sequence precursor="true">MKKTALLTALFFALVLCATPGFAQEAKELVEKAPLIRFDRYFGAAITTVGAAMGIGKLASSALESMARQPEVAGSIQTAMIIAAALIEGFTFFALVVCFLGT</sequence>
<dbReference type="InterPro" id="IPR038662">
    <property type="entry name" value="ATP_synth_F0_csu_sf"/>
</dbReference>
<dbReference type="AlphaFoldDB" id="A0A517YES8"/>
<evidence type="ECO:0000256" key="10">
    <source>
        <dbReference type="ARBA" id="ARBA00023136"/>
    </source>
</evidence>
<dbReference type="InterPro" id="IPR035921">
    <property type="entry name" value="F/V-ATP_Csub_sf"/>
</dbReference>
<keyword evidence="14" id="KW-0732">Signal</keyword>
<comment type="similarity">
    <text evidence="2 13">Belongs to the ATPase C chain family.</text>
</comment>
<dbReference type="InterPro" id="IPR005953">
    <property type="entry name" value="ATP_synth_csu_bac/chlpt"/>
</dbReference>
<dbReference type="Pfam" id="PF00137">
    <property type="entry name" value="ATP-synt_C"/>
    <property type="match status" value="1"/>
</dbReference>
<evidence type="ECO:0000256" key="3">
    <source>
        <dbReference type="ARBA" id="ARBA00022448"/>
    </source>
</evidence>
<comment type="subcellular location">
    <subcellularLocation>
        <location evidence="13">Cell membrane</location>
        <topology evidence="13">Multi-pass membrane protein</topology>
    </subcellularLocation>
    <subcellularLocation>
        <location evidence="1">Membrane</location>
        <topology evidence="1">Multi-pass membrane protein</topology>
    </subcellularLocation>
</comment>
<dbReference type="PRINTS" id="PR00124">
    <property type="entry name" value="ATPASEC"/>
</dbReference>
<evidence type="ECO:0000256" key="7">
    <source>
        <dbReference type="ARBA" id="ARBA00022989"/>
    </source>
</evidence>
<keyword evidence="9 13" id="KW-0446">Lipid-binding</keyword>
<keyword evidence="17" id="KW-1185">Reference proteome</keyword>
<dbReference type="InterPro" id="IPR002379">
    <property type="entry name" value="ATPase_proteolipid_c-like_dom"/>
</dbReference>
<evidence type="ECO:0000256" key="9">
    <source>
        <dbReference type="ARBA" id="ARBA00023121"/>
    </source>
</evidence>